<evidence type="ECO:0000313" key="2">
    <source>
        <dbReference type="EMBL" id="GAG45513.1"/>
    </source>
</evidence>
<evidence type="ECO:0000256" key="1">
    <source>
        <dbReference type="SAM" id="Phobius"/>
    </source>
</evidence>
<keyword evidence="1" id="KW-0812">Transmembrane</keyword>
<comment type="caution">
    <text evidence="2">The sequence shown here is derived from an EMBL/GenBank/DDBJ whole genome shotgun (WGS) entry which is preliminary data.</text>
</comment>
<keyword evidence="1" id="KW-0472">Membrane</keyword>
<proteinExistence type="predicted"/>
<accession>X0Y9X2</accession>
<feature type="non-terminal residue" evidence="2">
    <location>
        <position position="45"/>
    </location>
</feature>
<sequence length="45" mass="5090">RNLTLWRHPRGSIGYDFCAAITLGFILVAPWVHPFFYGGADPVRT</sequence>
<feature type="non-terminal residue" evidence="2">
    <location>
        <position position="1"/>
    </location>
</feature>
<feature type="transmembrane region" description="Helical" evidence="1">
    <location>
        <begin position="12"/>
        <end position="32"/>
    </location>
</feature>
<organism evidence="2">
    <name type="scientific">marine sediment metagenome</name>
    <dbReference type="NCBI Taxonomy" id="412755"/>
    <lineage>
        <taxon>unclassified sequences</taxon>
        <taxon>metagenomes</taxon>
        <taxon>ecological metagenomes</taxon>
    </lineage>
</organism>
<dbReference type="AlphaFoldDB" id="X0Y9X2"/>
<protein>
    <submittedName>
        <fullName evidence="2">Uncharacterized protein</fullName>
    </submittedName>
</protein>
<dbReference type="EMBL" id="BARS01059469">
    <property type="protein sequence ID" value="GAG45513.1"/>
    <property type="molecule type" value="Genomic_DNA"/>
</dbReference>
<gene>
    <name evidence="2" type="ORF">S01H1_86119</name>
</gene>
<reference evidence="2" key="1">
    <citation type="journal article" date="2014" name="Front. Microbiol.">
        <title>High frequency of phylogenetically diverse reductive dehalogenase-homologous genes in deep subseafloor sedimentary metagenomes.</title>
        <authorList>
            <person name="Kawai M."/>
            <person name="Futagami T."/>
            <person name="Toyoda A."/>
            <person name="Takaki Y."/>
            <person name="Nishi S."/>
            <person name="Hori S."/>
            <person name="Arai W."/>
            <person name="Tsubouchi T."/>
            <person name="Morono Y."/>
            <person name="Uchiyama I."/>
            <person name="Ito T."/>
            <person name="Fujiyama A."/>
            <person name="Inagaki F."/>
            <person name="Takami H."/>
        </authorList>
    </citation>
    <scope>NUCLEOTIDE SEQUENCE</scope>
    <source>
        <strain evidence="2">Expedition CK06-06</strain>
    </source>
</reference>
<name>X0Y9X2_9ZZZZ</name>
<keyword evidence="1" id="KW-1133">Transmembrane helix</keyword>